<keyword evidence="3" id="KW-1185">Reference proteome</keyword>
<dbReference type="EMBL" id="ANBP01000034">
    <property type="protein sequence ID" value="KAB7753567.1"/>
    <property type="molecule type" value="Genomic_DNA"/>
</dbReference>
<dbReference type="CDD" id="cd00158">
    <property type="entry name" value="RHOD"/>
    <property type="match status" value="1"/>
</dbReference>
<dbReference type="Gene3D" id="3.40.250.10">
    <property type="entry name" value="Rhodanese-like domain"/>
    <property type="match status" value="1"/>
</dbReference>
<dbReference type="RefSeq" id="WP_003890046.1">
    <property type="nucleotide sequence ID" value="NZ_ANBO01000034.1"/>
</dbReference>
<dbReference type="Pfam" id="PF00581">
    <property type="entry name" value="Rhodanese"/>
    <property type="match status" value="1"/>
</dbReference>
<evidence type="ECO:0000259" key="1">
    <source>
        <dbReference type="PROSITE" id="PS50206"/>
    </source>
</evidence>
<dbReference type="SMART" id="SM00450">
    <property type="entry name" value="RHOD"/>
    <property type="match status" value="1"/>
</dbReference>
<dbReference type="Proteomes" id="UP000325690">
    <property type="component" value="Unassembled WGS sequence"/>
</dbReference>
<dbReference type="SUPFAM" id="SSF52218">
    <property type="entry name" value="Flavoproteins"/>
    <property type="match status" value="1"/>
</dbReference>
<feature type="domain" description="Rhodanese" evidence="1">
    <location>
        <begin position="169"/>
        <end position="259"/>
    </location>
</feature>
<accession>A0A5N5UX48</accession>
<proteinExistence type="predicted"/>
<dbReference type="AlphaFoldDB" id="A0A5N5UX48"/>
<dbReference type="Gene3D" id="3.40.50.360">
    <property type="match status" value="1"/>
</dbReference>
<organism evidence="2 3">
    <name type="scientific">Mycolicibacterium phlei DSM 43239 = CCUG 21000</name>
    <dbReference type="NCBI Taxonomy" id="1226750"/>
    <lineage>
        <taxon>Bacteria</taxon>
        <taxon>Bacillati</taxon>
        <taxon>Actinomycetota</taxon>
        <taxon>Actinomycetes</taxon>
        <taxon>Mycobacteriales</taxon>
        <taxon>Mycobacteriaceae</taxon>
        <taxon>Mycolicibacterium</taxon>
    </lineage>
</organism>
<reference evidence="2 3" key="1">
    <citation type="submission" date="2012-10" db="EMBL/GenBank/DDBJ databases">
        <title>The draft sequence of the Mycobacterium pheli genome.</title>
        <authorList>
            <person name="Pettersson B.M.F."/>
            <person name="Das S."/>
            <person name="Dasgupta S."/>
            <person name="Bhattacharya A."/>
            <person name="Kirsebom L.A."/>
        </authorList>
    </citation>
    <scope>NUCLEOTIDE SEQUENCE [LARGE SCALE GENOMIC DNA]</scope>
    <source>
        <strain evidence="2 3">CCUG 21000</strain>
    </source>
</reference>
<dbReference type="InterPro" id="IPR029039">
    <property type="entry name" value="Flavoprotein-like_sf"/>
</dbReference>
<dbReference type="InterPro" id="IPR001763">
    <property type="entry name" value="Rhodanese-like_dom"/>
</dbReference>
<comment type="caution">
    <text evidence="2">The sequence shown here is derived from an EMBL/GenBank/DDBJ whole genome shotgun (WGS) entry which is preliminary data.</text>
</comment>
<dbReference type="InterPro" id="IPR036873">
    <property type="entry name" value="Rhodanese-like_dom_sf"/>
</dbReference>
<dbReference type="SUPFAM" id="SSF52821">
    <property type="entry name" value="Rhodanese/Cell cycle control phosphatase"/>
    <property type="match status" value="1"/>
</dbReference>
<evidence type="ECO:0000313" key="3">
    <source>
        <dbReference type="Proteomes" id="UP000325690"/>
    </source>
</evidence>
<evidence type="ECO:0000313" key="2">
    <source>
        <dbReference type="EMBL" id="KAB7753567.1"/>
    </source>
</evidence>
<dbReference type="PROSITE" id="PS50206">
    <property type="entry name" value="RHODANESE_3"/>
    <property type="match status" value="1"/>
</dbReference>
<name>A0A5N5UX48_MYCPH</name>
<protein>
    <submittedName>
        <fullName evidence="2">NADPH-dependent FMN reductase</fullName>
    </submittedName>
</protein>
<sequence length="266" mass="27686">MALVVLITGATGTASRVYALARYTAEVLDTQGHTTVIVDPGRVPADIVSAVAASDAVVLVSPGTVLNLLAPGALSGKTVLPVVTGETPSSLEAAETALRPVVSALGADQILRGAHIPDHDLESHGCGAVLAPDADDALRLALDGLSPDRRSADEDDALLISAEQAVAGHEAGALLLDVRRGDDRAHQIDGVLHVEKDQLAEFFDPSSAKAPAVRPDHPIVVFCNRERGSAKAVRLLRALGFTDVRHVRGGSAELARAQRDRYAHIG</sequence>
<gene>
    <name evidence="2" type="ORF">MPHL21000_20285</name>
</gene>
<dbReference type="GeneID" id="74301313"/>